<dbReference type="CDD" id="cd01392">
    <property type="entry name" value="HTH_LacI"/>
    <property type="match status" value="1"/>
</dbReference>
<comment type="caution">
    <text evidence="5">The sequence shown here is derived from an EMBL/GenBank/DDBJ whole genome shotgun (WGS) entry which is preliminary data.</text>
</comment>
<dbReference type="EMBL" id="DQBS01000049">
    <property type="protein sequence ID" value="HCO69350.1"/>
    <property type="molecule type" value="Genomic_DNA"/>
</dbReference>
<dbReference type="PANTHER" id="PTHR30146:SF109">
    <property type="entry name" value="HTH-TYPE TRANSCRIPTIONAL REGULATOR GALS"/>
    <property type="match status" value="1"/>
</dbReference>
<reference evidence="5 6" key="1">
    <citation type="journal article" date="2018" name="Nat. Biotechnol.">
        <title>A standardized bacterial taxonomy based on genome phylogeny substantially revises the tree of life.</title>
        <authorList>
            <person name="Parks D.H."/>
            <person name="Chuvochina M."/>
            <person name="Waite D.W."/>
            <person name="Rinke C."/>
            <person name="Skarshewski A."/>
            <person name="Chaumeil P.A."/>
            <person name="Hugenholtz P."/>
        </authorList>
    </citation>
    <scope>NUCLEOTIDE SEQUENCE [LARGE SCALE GENOMIC DNA]</scope>
    <source>
        <strain evidence="5">UBA9905</strain>
    </source>
</reference>
<gene>
    <name evidence="5" type="ORF">DIT26_01990</name>
</gene>
<keyword evidence="2" id="KW-0238">DNA-binding</keyword>
<dbReference type="SMART" id="SM00354">
    <property type="entry name" value="HTH_LACI"/>
    <property type="match status" value="1"/>
</dbReference>
<dbReference type="Gene3D" id="1.10.260.40">
    <property type="entry name" value="lambda repressor-like DNA-binding domains"/>
    <property type="match status" value="1"/>
</dbReference>
<evidence type="ECO:0000313" key="5">
    <source>
        <dbReference type="EMBL" id="HCO69350.1"/>
    </source>
</evidence>
<dbReference type="SUPFAM" id="SSF47413">
    <property type="entry name" value="lambda repressor-like DNA-binding domains"/>
    <property type="match status" value="1"/>
</dbReference>
<dbReference type="PANTHER" id="PTHR30146">
    <property type="entry name" value="LACI-RELATED TRANSCRIPTIONAL REPRESSOR"/>
    <property type="match status" value="1"/>
</dbReference>
<evidence type="ECO:0000256" key="1">
    <source>
        <dbReference type="ARBA" id="ARBA00023015"/>
    </source>
</evidence>
<dbReference type="PROSITE" id="PS50932">
    <property type="entry name" value="HTH_LACI_2"/>
    <property type="match status" value="1"/>
</dbReference>
<sequence length="316" mass="35180">MKRATLREVAQKAGTSMMTVSRVINSRDSVSDETRERVLRAIKELGYEPHKDARILRGGKAGRIGIVVSDIRNPFYSQVVGDLEDLAEENNMAVIVSDTSKRLDQEKKAIKSLLDIKVDAIVVAPEGYESAHLIDVISSGTEVVSFGVHFENEEISEVSIDEISGASKAGAYLRSAGISDAVMIMGNPRKFTTRGRMKGFRKGFGEVPEDKILYCEVDWKASCRRVMELHKLPEAFFCYNDMMALGVMKALEERGVKLGSEVRVIGYDDVYMAEIAGITTLRIPIRSMVEEAFKTILGEDVRKIVFTPEFIQRKSA</sequence>
<dbReference type="Pfam" id="PF00356">
    <property type="entry name" value="LacI"/>
    <property type="match status" value="1"/>
</dbReference>
<dbReference type="Pfam" id="PF00532">
    <property type="entry name" value="Peripla_BP_1"/>
    <property type="match status" value="1"/>
</dbReference>
<proteinExistence type="predicted"/>
<dbReference type="SUPFAM" id="SSF53822">
    <property type="entry name" value="Periplasmic binding protein-like I"/>
    <property type="match status" value="1"/>
</dbReference>
<evidence type="ECO:0000259" key="4">
    <source>
        <dbReference type="PROSITE" id="PS50932"/>
    </source>
</evidence>
<dbReference type="Gene3D" id="3.40.50.2300">
    <property type="match status" value="2"/>
</dbReference>
<keyword evidence="1" id="KW-0805">Transcription regulation</keyword>
<dbReference type="InterPro" id="IPR000843">
    <property type="entry name" value="HTH_LacI"/>
</dbReference>
<dbReference type="InterPro" id="IPR010982">
    <property type="entry name" value="Lambda_DNA-bd_dom_sf"/>
</dbReference>
<dbReference type="GO" id="GO:0000976">
    <property type="term" value="F:transcription cis-regulatory region binding"/>
    <property type="evidence" value="ECO:0007669"/>
    <property type="project" value="TreeGrafter"/>
</dbReference>
<keyword evidence="3" id="KW-0804">Transcription</keyword>
<accession>A0A3D3TJM5</accession>
<dbReference type="CDD" id="cd06267">
    <property type="entry name" value="PBP1_LacI_sugar_binding-like"/>
    <property type="match status" value="1"/>
</dbReference>
<dbReference type="Proteomes" id="UP000264215">
    <property type="component" value="Unassembled WGS sequence"/>
</dbReference>
<organism evidence="5 6">
    <name type="scientific">Mesotoga infera</name>
    <dbReference type="NCBI Taxonomy" id="1236046"/>
    <lineage>
        <taxon>Bacteria</taxon>
        <taxon>Thermotogati</taxon>
        <taxon>Thermotogota</taxon>
        <taxon>Thermotogae</taxon>
        <taxon>Kosmotogales</taxon>
        <taxon>Kosmotogaceae</taxon>
        <taxon>Mesotoga</taxon>
    </lineage>
</organism>
<dbReference type="GO" id="GO:0003700">
    <property type="term" value="F:DNA-binding transcription factor activity"/>
    <property type="evidence" value="ECO:0007669"/>
    <property type="project" value="TreeGrafter"/>
</dbReference>
<protein>
    <submittedName>
        <fullName evidence="5">LacI family transcriptional regulator</fullName>
    </submittedName>
</protein>
<name>A0A3D3TJM5_9BACT</name>
<feature type="domain" description="HTH lacI-type" evidence="4">
    <location>
        <begin position="4"/>
        <end position="58"/>
    </location>
</feature>
<evidence type="ECO:0000256" key="2">
    <source>
        <dbReference type="ARBA" id="ARBA00023125"/>
    </source>
</evidence>
<evidence type="ECO:0000313" key="6">
    <source>
        <dbReference type="Proteomes" id="UP000264215"/>
    </source>
</evidence>
<dbReference type="AlphaFoldDB" id="A0A3D3TJM5"/>
<dbReference type="InterPro" id="IPR001761">
    <property type="entry name" value="Peripla_BP/Lac1_sug-bd_dom"/>
</dbReference>
<evidence type="ECO:0000256" key="3">
    <source>
        <dbReference type="ARBA" id="ARBA00023163"/>
    </source>
</evidence>
<dbReference type="InterPro" id="IPR028082">
    <property type="entry name" value="Peripla_BP_I"/>
</dbReference>